<evidence type="ECO:0000313" key="1">
    <source>
        <dbReference type="EMBL" id="UPV75986.1"/>
    </source>
</evidence>
<proteinExistence type="predicted"/>
<dbReference type="PANTHER" id="PTHR40053">
    <property type="entry name" value="SPORULATION-CONTROL PROTEIN SPO0M"/>
    <property type="match status" value="1"/>
</dbReference>
<reference evidence="1 2" key="1">
    <citation type="submission" date="2022-04" db="EMBL/GenBank/DDBJ databases">
        <title>Diverse halophilic archaea isolated from saline environments.</title>
        <authorList>
            <person name="Cui H.-L."/>
        </authorList>
    </citation>
    <scope>NUCLEOTIDE SEQUENCE [LARGE SCALE GENOMIC DNA]</scope>
    <source>
        <strain evidence="1 2">XZYJT49</strain>
    </source>
</reference>
<name>A0A8U0HZA3_9EURY</name>
<dbReference type="InterPro" id="IPR009776">
    <property type="entry name" value="Spore_0_M"/>
</dbReference>
<dbReference type="RefSeq" id="WP_248652023.1">
    <property type="nucleotide sequence ID" value="NZ_CP096659.1"/>
</dbReference>
<dbReference type="AlphaFoldDB" id="A0A8U0HZA3"/>
<dbReference type="KEGG" id="halx:M0R89_07975"/>
<evidence type="ECO:0000313" key="2">
    <source>
        <dbReference type="Proteomes" id="UP000830729"/>
    </source>
</evidence>
<accession>A0A8U0HZA3</accession>
<organism evidence="1 2">
    <name type="scientific">Halorussus limi</name>
    <dbReference type="NCBI Taxonomy" id="2938695"/>
    <lineage>
        <taxon>Archaea</taxon>
        <taxon>Methanobacteriati</taxon>
        <taxon>Methanobacteriota</taxon>
        <taxon>Stenosarchaea group</taxon>
        <taxon>Halobacteria</taxon>
        <taxon>Halobacteriales</taxon>
        <taxon>Haladaptataceae</taxon>
        <taxon>Halorussus</taxon>
    </lineage>
</organism>
<dbReference type="EMBL" id="CP096659">
    <property type="protein sequence ID" value="UPV75986.1"/>
    <property type="molecule type" value="Genomic_DNA"/>
</dbReference>
<dbReference type="GeneID" id="72185128"/>
<keyword evidence="2" id="KW-1185">Reference proteome</keyword>
<dbReference type="Pfam" id="PF07070">
    <property type="entry name" value="Spo0M"/>
    <property type="match status" value="1"/>
</dbReference>
<dbReference type="PANTHER" id="PTHR40053:SF1">
    <property type="entry name" value="SPORULATION-CONTROL PROTEIN SPO0M"/>
    <property type="match status" value="1"/>
</dbReference>
<gene>
    <name evidence="1" type="ORF">M0R89_07975</name>
</gene>
<protein>
    <submittedName>
        <fullName evidence="1">Sporulation protein</fullName>
    </submittedName>
</protein>
<sequence length="245" mass="27303">MKKVLASIGVGNATVDTVLSSTTVTPGETVDAEVRVDGGSAEQEIGAIRFEIETRYATEEGYEETDVDRFTLTDDLTIEPGQEETRSVDIEIPYGTPVTLGNVDVWVETELDIDWAVDPEDKDYLDVRPTPRLQAVFDAMDELGFSFRTAECEADPYDRYGSGQRFVQEFEFTPQAGPFRGDLDEVELVVRESADELTLFVEIDRRGGLLSEMAETDESKTTLTVRDADVATVRDDLERVLEQHA</sequence>
<dbReference type="Proteomes" id="UP000830729">
    <property type="component" value="Chromosome"/>
</dbReference>